<feature type="region of interest" description="Disordered" evidence="1">
    <location>
        <begin position="73"/>
        <end position="93"/>
    </location>
</feature>
<dbReference type="AlphaFoldDB" id="A0A6A6JHB3"/>
<reference evidence="2" key="1">
    <citation type="journal article" date="2020" name="Stud. Mycol.">
        <title>101 Dothideomycetes genomes: a test case for predicting lifestyles and emergence of pathogens.</title>
        <authorList>
            <person name="Haridas S."/>
            <person name="Albert R."/>
            <person name="Binder M."/>
            <person name="Bloem J."/>
            <person name="Labutti K."/>
            <person name="Salamov A."/>
            <person name="Andreopoulos B."/>
            <person name="Baker S."/>
            <person name="Barry K."/>
            <person name="Bills G."/>
            <person name="Bluhm B."/>
            <person name="Cannon C."/>
            <person name="Castanera R."/>
            <person name="Culley D."/>
            <person name="Daum C."/>
            <person name="Ezra D."/>
            <person name="Gonzalez J."/>
            <person name="Henrissat B."/>
            <person name="Kuo A."/>
            <person name="Liang C."/>
            <person name="Lipzen A."/>
            <person name="Lutzoni F."/>
            <person name="Magnuson J."/>
            <person name="Mondo S."/>
            <person name="Nolan M."/>
            <person name="Ohm R."/>
            <person name="Pangilinan J."/>
            <person name="Park H.-J."/>
            <person name="Ramirez L."/>
            <person name="Alfaro M."/>
            <person name="Sun H."/>
            <person name="Tritt A."/>
            <person name="Yoshinaga Y."/>
            <person name="Zwiers L.-H."/>
            <person name="Turgeon B."/>
            <person name="Goodwin S."/>
            <person name="Spatafora J."/>
            <person name="Crous P."/>
            <person name="Grigoriev I."/>
        </authorList>
    </citation>
    <scope>NUCLEOTIDE SEQUENCE</scope>
    <source>
        <strain evidence="2">CBS 379.55</strain>
    </source>
</reference>
<dbReference type="Proteomes" id="UP000800097">
    <property type="component" value="Unassembled WGS sequence"/>
</dbReference>
<evidence type="ECO:0000313" key="2">
    <source>
        <dbReference type="EMBL" id="KAF2275605.1"/>
    </source>
</evidence>
<dbReference type="EMBL" id="ML986496">
    <property type="protein sequence ID" value="KAF2275605.1"/>
    <property type="molecule type" value="Genomic_DNA"/>
</dbReference>
<accession>A0A6A6JHB3</accession>
<evidence type="ECO:0000256" key="1">
    <source>
        <dbReference type="SAM" id="MobiDB-lite"/>
    </source>
</evidence>
<proteinExistence type="predicted"/>
<feature type="compositionally biased region" description="Polar residues" evidence="1">
    <location>
        <begin position="274"/>
        <end position="289"/>
    </location>
</feature>
<gene>
    <name evidence="2" type="ORF">EI97DRAFT_434014</name>
</gene>
<dbReference type="OrthoDB" id="5138418at2759"/>
<dbReference type="RefSeq" id="XP_033653144.1">
    <property type="nucleotide sequence ID" value="XM_033798515.1"/>
</dbReference>
<dbReference type="GeneID" id="54551690"/>
<keyword evidence="3" id="KW-1185">Reference proteome</keyword>
<feature type="region of interest" description="Disordered" evidence="1">
    <location>
        <begin position="206"/>
        <end position="307"/>
    </location>
</feature>
<organism evidence="2 3">
    <name type="scientific">Westerdykella ornata</name>
    <dbReference type="NCBI Taxonomy" id="318751"/>
    <lineage>
        <taxon>Eukaryota</taxon>
        <taxon>Fungi</taxon>
        <taxon>Dikarya</taxon>
        <taxon>Ascomycota</taxon>
        <taxon>Pezizomycotina</taxon>
        <taxon>Dothideomycetes</taxon>
        <taxon>Pleosporomycetidae</taxon>
        <taxon>Pleosporales</taxon>
        <taxon>Sporormiaceae</taxon>
        <taxon>Westerdykella</taxon>
    </lineage>
</organism>
<name>A0A6A6JHB3_WESOR</name>
<protein>
    <submittedName>
        <fullName evidence="2">Uncharacterized protein</fullName>
    </submittedName>
</protein>
<evidence type="ECO:0000313" key="3">
    <source>
        <dbReference type="Proteomes" id="UP000800097"/>
    </source>
</evidence>
<sequence>MTTSSSMFCSAGADVLANSTPSISRCSDIRSPPPLANDRYQLAGGMEPTDRCAGHAGDYDDYFQLEKHRQLWTPSIPSARPRDQHSPDDMDSTPTAKAWVLNQIYNLVGGVAGSLIQFCSRPFRGFQAGGGQAYTFGPEEEVVREGIRESAHEQELSTPVRPHTMVPANYPEDNYGVLSLESLDSERPRMAKRLRTADNWVMVDANGDVESRPSTPRLSERRLPSHTQSPSRIPRPVSRTHELQTPSRRPSLIPVSRRSTLARQANHGARPAFSQPSSTPRSYNRQSYGSPAMFKDSKSSKQSPLPAETQRLINQRRREQLEDEARLHRMSSQMDEMLRQAREALGRKIEIAEGDYT</sequence>